<protein>
    <submittedName>
        <fullName evidence="1">Uncharacterized protein</fullName>
    </submittedName>
</protein>
<dbReference type="RefSeq" id="WP_091279682.1">
    <property type="nucleotide sequence ID" value="NZ_LT629804.1"/>
</dbReference>
<evidence type="ECO:0000313" key="1">
    <source>
        <dbReference type="EMBL" id="SDU78693.1"/>
    </source>
</evidence>
<organism evidence="1 2">
    <name type="scientific">Arcanobacterium phocae</name>
    <dbReference type="NCBI Taxonomy" id="131112"/>
    <lineage>
        <taxon>Bacteria</taxon>
        <taxon>Bacillati</taxon>
        <taxon>Actinomycetota</taxon>
        <taxon>Actinomycetes</taxon>
        <taxon>Actinomycetales</taxon>
        <taxon>Actinomycetaceae</taxon>
        <taxon>Arcanobacterium</taxon>
    </lineage>
</organism>
<evidence type="ECO:0000313" key="2">
    <source>
        <dbReference type="Proteomes" id="UP000214355"/>
    </source>
</evidence>
<sequence>MFEFNNFQELIEEAFLEDIDRYATTADDWKKSGGIAIFCNAKRSFHSKKEKRWLALFSPVSLEPKTWGTVLLPRKREYEETIKRVLLDNIPYDIAADFVLKKVERSAYGEDDTTIFISDSYHDVDYDIPLSEALDVGLVDENDLASETGDNIIGITPAKFYNPRIITPADIALEPELTNLSQFFNGVLPQKHAGRWVYELNCPCRRRYRAISDEELSPVLDQLKEHNITEISASSLIKAIDLNKQII</sequence>
<reference evidence="2" key="1">
    <citation type="submission" date="2016-10" db="EMBL/GenBank/DDBJ databases">
        <authorList>
            <person name="Varghese N."/>
            <person name="Submissions S."/>
        </authorList>
    </citation>
    <scope>NUCLEOTIDE SEQUENCE [LARGE SCALE GENOMIC DNA]</scope>
    <source>
        <strain evidence="2">DSM 10002</strain>
    </source>
</reference>
<name>A0A1H2LCG9_9ACTO</name>
<dbReference type="AlphaFoldDB" id="A0A1H2LCG9"/>
<gene>
    <name evidence="1" type="ORF">SAMN04489737_0577</name>
</gene>
<keyword evidence="2" id="KW-1185">Reference proteome</keyword>
<dbReference type="GeneID" id="65344322"/>
<dbReference type="Proteomes" id="UP000214355">
    <property type="component" value="Chromosome I"/>
</dbReference>
<dbReference type="STRING" id="131112.SAMN04489737_0577"/>
<proteinExistence type="predicted"/>
<accession>A0A1H2LCG9</accession>
<dbReference type="EMBL" id="LT629804">
    <property type="protein sequence ID" value="SDU78693.1"/>
    <property type="molecule type" value="Genomic_DNA"/>
</dbReference>